<proteinExistence type="predicted"/>
<keyword evidence="2" id="KW-1185">Reference proteome</keyword>
<evidence type="ECO:0000313" key="1">
    <source>
        <dbReference type="EMBL" id="KAI4378097.1"/>
    </source>
</evidence>
<sequence>MADSLGILFLIIAFVCTVASIAVAVSHIHNHLLNYTEPIYQRFIVRIIFMVPVYALMSFLSLILPSCSIYFNSIREVYEAWVIYNFLSLCLAWVGGPGAVVLSLSGRVLKPSWFLMSCCFPPLPLDGRFIRRCKQGCLQFVILKPILVVVTLILYAKGKYHDGNFNPGQSYVYITMIYTISYSTALYALALFYVACKDLLQPFNPVPKFIIIKSVVFLTYWQGVLVFLAAKSGLIKNAAEAAKFQDFIICMEMLVAAIGHLYAFPYREFAGANIGGPNGFMGSLGHALKLNDFYHDTVHQFSPTYHEYTLYNNSEGEEGSNKYRSRTFVPTGQEMDNARNNRLVMGNKLEEVQLSVSSSAMGTLNNQSTVPEFTEPVLMHSSLLIDVSASVATHYDSSLVDLDLSHYPAEVPAANDEESR</sequence>
<accession>A0ACB9RQ75</accession>
<organism evidence="1 2">
    <name type="scientific">Melastoma candidum</name>
    <dbReference type="NCBI Taxonomy" id="119954"/>
    <lineage>
        <taxon>Eukaryota</taxon>
        <taxon>Viridiplantae</taxon>
        <taxon>Streptophyta</taxon>
        <taxon>Embryophyta</taxon>
        <taxon>Tracheophyta</taxon>
        <taxon>Spermatophyta</taxon>
        <taxon>Magnoliopsida</taxon>
        <taxon>eudicotyledons</taxon>
        <taxon>Gunneridae</taxon>
        <taxon>Pentapetalae</taxon>
        <taxon>rosids</taxon>
        <taxon>malvids</taxon>
        <taxon>Myrtales</taxon>
        <taxon>Melastomataceae</taxon>
        <taxon>Melastomatoideae</taxon>
        <taxon>Melastomateae</taxon>
        <taxon>Melastoma</taxon>
    </lineage>
</organism>
<dbReference type="Proteomes" id="UP001057402">
    <property type="component" value="Chromosome 4"/>
</dbReference>
<comment type="caution">
    <text evidence="1">The sequence shown here is derived from an EMBL/GenBank/DDBJ whole genome shotgun (WGS) entry which is preliminary data.</text>
</comment>
<reference evidence="2" key="1">
    <citation type="journal article" date="2023" name="Front. Plant Sci.">
        <title>Chromosomal-level genome assembly of Melastoma candidum provides insights into trichome evolution.</title>
        <authorList>
            <person name="Zhong Y."/>
            <person name="Wu W."/>
            <person name="Sun C."/>
            <person name="Zou P."/>
            <person name="Liu Y."/>
            <person name="Dai S."/>
            <person name="Zhou R."/>
        </authorList>
    </citation>
    <scope>NUCLEOTIDE SEQUENCE [LARGE SCALE GENOMIC DNA]</scope>
</reference>
<protein>
    <submittedName>
        <fullName evidence="1">Uncharacterized protein</fullName>
    </submittedName>
</protein>
<dbReference type="EMBL" id="CM042883">
    <property type="protein sequence ID" value="KAI4378097.1"/>
    <property type="molecule type" value="Genomic_DNA"/>
</dbReference>
<name>A0ACB9RQ75_9MYRT</name>
<evidence type="ECO:0000313" key="2">
    <source>
        <dbReference type="Proteomes" id="UP001057402"/>
    </source>
</evidence>
<gene>
    <name evidence="1" type="ORF">MLD38_015631</name>
</gene>